<reference evidence="2" key="2">
    <citation type="journal article" date="2011" name="Res. Microbiol.">
        <title>Characterisation of a large family of polymorphic collagen-like proteins in the endospore-forming bacterium Pasteuria ramosa.</title>
        <authorList>
            <person name="McElroy K."/>
            <person name="Mouton L."/>
            <person name="Du Pasquier L."/>
            <person name="Qi W."/>
            <person name="Ebert D."/>
        </authorList>
    </citation>
    <scope>NUCLEOTIDE SEQUENCE</scope>
</reference>
<feature type="compositionally biased region" description="Low complexity" evidence="1">
    <location>
        <begin position="1"/>
        <end position="17"/>
    </location>
</feature>
<dbReference type="GO" id="GO:0031012">
    <property type="term" value="C:extracellular matrix"/>
    <property type="evidence" value="ECO:0007669"/>
    <property type="project" value="TreeGrafter"/>
</dbReference>
<dbReference type="GO" id="GO:0030198">
    <property type="term" value="P:extracellular matrix organization"/>
    <property type="evidence" value="ECO:0007669"/>
    <property type="project" value="TreeGrafter"/>
</dbReference>
<dbReference type="PANTHER" id="PTHR24023:SF1095">
    <property type="entry name" value="EGF-LIKE DOMAIN-CONTAINING PROTEIN"/>
    <property type="match status" value="1"/>
</dbReference>
<proteinExistence type="predicted"/>
<dbReference type="GO" id="GO:0030020">
    <property type="term" value="F:extracellular matrix structural constituent conferring tensile strength"/>
    <property type="evidence" value="ECO:0007669"/>
    <property type="project" value="TreeGrafter"/>
</dbReference>
<name>E7D295_9BACL</name>
<sequence>MSILIGPTGPTGPTGNIGAPGGQQGLTGPTGPNSTGMTGDQGPTGPTGAQGIQGIQGPAGITGITGTDGLSITGIIGLTGNTGNIGATGNTGPDGPMGFLATITGSTGSTGLTGPTGINVTGTQGITGPTAYGDTGTTGLQGPQGSQGSQGAQGMPGSVYLNKEYAYFAQIITSASTLTQEINFNYQYNPSSKIALVGTTSIQCQPGIYIVNFGGIATNSEGSSIDPTVYLVLGTGLSPYYNSVRANYSFLNLLNDPNFLPDKAFFFSSEVLISASSAGSFTVNIRGNIYSSLIPAINTLIPYSPVYGYVNIRKIS</sequence>
<accession>E7D295</accession>
<evidence type="ECO:0000313" key="2">
    <source>
        <dbReference type="EMBL" id="ADU04109.1"/>
    </source>
</evidence>
<dbReference type="Gene3D" id="1.20.5.320">
    <property type="entry name" value="6-Phosphogluconate Dehydrogenase, domain 3"/>
    <property type="match status" value="1"/>
</dbReference>
<dbReference type="InterPro" id="IPR050149">
    <property type="entry name" value="Collagen_superfamily"/>
</dbReference>
<dbReference type="GO" id="GO:0005615">
    <property type="term" value="C:extracellular space"/>
    <property type="evidence" value="ECO:0007669"/>
    <property type="project" value="TreeGrafter"/>
</dbReference>
<organism evidence="2">
    <name type="scientific">Pasteuria ramosa</name>
    <dbReference type="NCBI Taxonomy" id="225322"/>
    <lineage>
        <taxon>Bacteria</taxon>
        <taxon>Bacillati</taxon>
        <taxon>Bacillota</taxon>
        <taxon>Bacilli</taxon>
        <taxon>Bacillales</taxon>
        <taxon>Pasteuriaceae</taxon>
        <taxon>Pasteuria</taxon>
    </lineage>
</organism>
<dbReference type="AlphaFoldDB" id="E7D295"/>
<feature type="compositionally biased region" description="Low complexity" evidence="1">
    <location>
        <begin position="26"/>
        <end position="58"/>
    </location>
</feature>
<evidence type="ECO:0000256" key="1">
    <source>
        <dbReference type="SAM" id="MobiDB-lite"/>
    </source>
</evidence>
<protein>
    <submittedName>
        <fullName evidence="2">Collagen-like protein</fullName>
    </submittedName>
</protein>
<dbReference type="EMBL" id="HQ010388">
    <property type="protein sequence ID" value="ADU04109.1"/>
    <property type="molecule type" value="Genomic_DNA"/>
</dbReference>
<dbReference type="PANTHER" id="PTHR24023">
    <property type="entry name" value="COLLAGEN ALPHA"/>
    <property type="match status" value="1"/>
</dbReference>
<gene>
    <name evidence="2" type="primary">Pcl25</name>
</gene>
<feature type="region of interest" description="Disordered" evidence="1">
    <location>
        <begin position="1"/>
        <end position="58"/>
    </location>
</feature>
<reference evidence="2" key="1">
    <citation type="submission" date="2010-08" db="EMBL/GenBank/DDBJ databases">
        <authorList>
            <person name="McElroy K.E."/>
        </authorList>
    </citation>
    <scope>NUCLEOTIDE SEQUENCE</scope>
</reference>